<protein>
    <recommendedName>
        <fullName evidence="1">Stage 0 sporulation protein A homolog</fullName>
    </recommendedName>
</protein>
<feature type="compositionally biased region" description="Acidic residues" evidence="7">
    <location>
        <begin position="137"/>
        <end position="153"/>
    </location>
</feature>
<dbReference type="InterPro" id="IPR001789">
    <property type="entry name" value="Sig_transdc_resp-reg_receiver"/>
</dbReference>
<dbReference type="Gene3D" id="1.10.10.60">
    <property type="entry name" value="Homeodomain-like"/>
    <property type="match status" value="2"/>
</dbReference>
<feature type="region of interest" description="Disordered" evidence="7">
    <location>
        <begin position="133"/>
        <end position="157"/>
    </location>
</feature>
<dbReference type="Pfam" id="PF12833">
    <property type="entry name" value="HTH_18"/>
    <property type="match status" value="1"/>
</dbReference>
<evidence type="ECO:0000256" key="7">
    <source>
        <dbReference type="SAM" id="MobiDB-lite"/>
    </source>
</evidence>
<keyword evidence="4" id="KW-0804">Transcription</keyword>
<keyword evidence="3" id="KW-0238">DNA-binding</keyword>
<dbReference type="SMART" id="SM00342">
    <property type="entry name" value="HTH_ARAC"/>
    <property type="match status" value="1"/>
</dbReference>
<keyword evidence="2" id="KW-0805">Transcription regulation</keyword>
<evidence type="ECO:0000256" key="2">
    <source>
        <dbReference type="ARBA" id="ARBA00023015"/>
    </source>
</evidence>
<dbReference type="SMART" id="SM00448">
    <property type="entry name" value="REC"/>
    <property type="match status" value="1"/>
</dbReference>
<dbReference type="PROSITE" id="PS50110">
    <property type="entry name" value="RESPONSE_REGULATORY"/>
    <property type="match status" value="1"/>
</dbReference>
<dbReference type="GO" id="GO:0043565">
    <property type="term" value="F:sequence-specific DNA binding"/>
    <property type="evidence" value="ECO:0007669"/>
    <property type="project" value="InterPro"/>
</dbReference>
<dbReference type="SUPFAM" id="SSF52172">
    <property type="entry name" value="CheY-like"/>
    <property type="match status" value="1"/>
</dbReference>
<evidence type="ECO:0000259" key="9">
    <source>
        <dbReference type="PROSITE" id="PS50110"/>
    </source>
</evidence>
<dbReference type="Pfam" id="PF00072">
    <property type="entry name" value="Response_reg"/>
    <property type="match status" value="1"/>
</dbReference>
<feature type="domain" description="HTH araC/xylS-type" evidence="8">
    <location>
        <begin position="163"/>
        <end position="261"/>
    </location>
</feature>
<evidence type="ECO:0000313" key="11">
    <source>
        <dbReference type="Proteomes" id="UP000095649"/>
    </source>
</evidence>
<dbReference type="RefSeq" id="WP_015537862.1">
    <property type="nucleotide sequence ID" value="NZ_CYXN01000002.1"/>
</dbReference>
<evidence type="ECO:0000256" key="3">
    <source>
        <dbReference type="ARBA" id="ARBA00023125"/>
    </source>
</evidence>
<feature type="modified residue" description="4-aspartylphosphate" evidence="6">
    <location>
        <position position="55"/>
    </location>
</feature>
<gene>
    <name evidence="10" type="ORF">ERS852582_00499</name>
</gene>
<dbReference type="Gene3D" id="3.40.50.2300">
    <property type="match status" value="1"/>
</dbReference>
<dbReference type="AlphaFoldDB" id="A0A173RJL8"/>
<dbReference type="InterPro" id="IPR011006">
    <property type="entry name" value="CheY-like_superfamily"/>
</dbReference>
<dbReference type="InterPro" id="IPR020449">
    <property type="entry name" value="Tscrpt_reg_AraC-type_HTH"/>
</dbReference>
<dbReference type="EMBL" id="CYXN01000002">
    <property type="protein sequence ID" value="CUM78051.1"/>
    <property type="molecule type" value="Genomic_DNA"/>
</dbReference>
<dbReference type="PANTHER" id="PTHR43280">
    <property type="entry name" value="ARAC-FAMILY TRANSCRIPTIONAL REGULATOR"/>
    <property type="match status" value="1"/>
</dbReference>
<dbReference type="InterPro" id="IPR018060">
    <property type="entry name" value="HTH_AraC"/>
</dbReference>
<name>A0A173RJL8_9FIRM</name>
<dbReference type="Proteomes" id="UP000095649">
    <property type="component" value="Unassembled WGS sequence"/>
</dbReference>
<evidence type="ECO:0000256" key="4">
    <source>
        <dbReference type="ARBA" id="ARBA00023163"/>
    </source>
</evidence>
<evidence type="ECO:0000256" key="6">
    <source>
        <dbReference type="PROSITE-ProRule" id="PRU00169"/>
    </source>
</evidence>
<proteinExistence type="predicted"/>
<keyword evidence="6" id="KW-0597">Phosphoprotein</keyword>
<sequence>MIRLLIADDERMEREALADIVMRRFEHEVTVEMAENGRKAADTAVLWEADLILMDIEMPGMNGLDAARAVLEQRPECKVIFITAYSLFQYAHEAVHLGACDYLLKPVDPDETEAAIRRAIRQIEAGRRLAELAAEAPEPETAPEQETDPAGEGESDRNALVMDHVRKYMEDNYMADLSLDSVSEILHISPAYLSAQFKKYQKMNFLDCLTELRINAAKELLADPFRSAAEVASMVGYEDASYFARAFKKRTGMTPTQYRKEAAKAAREARL</sequence>
<dbReference type="CDD" id="cd17536">
    <property type="entry name" value="REC_YesN-like"/>
    <property type="match status" value="1"/>
</dbReference>
<evidence type="ECO:0000259" key="8">
    <source>
        <dbReference type="PROSITE" id="PS01124"/>
    </source>
</evidence>
<reference evidence="10 11" key="1">
    <citation type="submission" date="2015-09" db="EMBL/GenBank/DDBJ databases">
        <authorList>
            <consortium name="Pathogen Informatics"/>
        </authorList>
    </citation>
    <scope>NUCLEOTIDE SEQUENCE [LARGE SCALE GENOMIC DNA]</scope>
    <source>
        <strain evidence="10 11">2789STDY5834970</strain>
    </source>
</reference>
<feature type="domain" description="Response regulatory" evidence="9">
    <location>
        <begin position="3"/>
        <end position="120"/>
    </location>
</feature>
<dbReference type="SUPFAM" id="SSF46689">
    <property type="entry name" value="Homeodomain-like"/>
    <property type="match status" value="2"/>
</dbReference>
<dbReference type="PRINTS" id="PR00032">
    <property type="entry name" value="HTHARAC"/>
</dbReference>
<evidence type="ECO:0000256" key="1">
    <source>
        <dbReference type="ARBA" id="ARBA00018672"/>
    </source>
</evidence>
<dbReference type="PANTHER" id="PTHR43280:SF28">
    <property type="entry name" value="HTH-TYPE TRANSCRIPTIONAL ACTIVATOR RHAS"/>
    <property type="match status" value="1"/>
</dbReference>
<dbReference type="GO" id="GO:0000160">
    <property type="term" value="P:phosphorelay signal transduction system"/>
    <property type="evidence" value="ECO:0007669"/>
    <property type="project" value="InterPro"/>
</dbReference>
<comment type="function">
    <text evidence="5">May play the central regulatory role in sporulation. It may be an element of the effector pathway responsible for the activation of sporulation genes in response to nutritional stress. Spo0A may act in concert with spo0H (a sigma factor) to control the expression of some genes that are critical to the sporulation process.</text>
</comment>
<dbReference type="OrthoDB" id="159632at2"/>
<evidence type="ECO:0000313" key="10">
    <source>
        <dbReference type="EMBL" id="CUM78051.1"/>
    </source>
</evidence>
<organism evidence="10 11">
    <name type="scientific">Faecalibacterium prausnitzii</name>
    <dbReference type="NCBI Taxonomy" id="853"/>
    <lineage>
        <taxon>Bacteria</taxon>
        <taxon>Bacillati</taxon>
        <taxon>Bacillota</taxon>
        <taxon>Clostridia</taxon>
        <taxon>Eubacteriales</taxon>
        <taxon>Oscillospiraceae</taxon>
        <taxon>Faecalibacterium</taxon>
    </lineage>
</organism>
<dbReference type="PROSITE" id="PS01124">
    <property type="entry name" value="HTH_ARAC_FAMILY_2"/>
    <property type="match status" value="1"/>
</dbReference>
<accession>A0A173RJL8</accession>
<dbReference type="GO" id="GO:0003700">
    <property type="term" value="F:DNA-binding transcription factor activity"/>
    <property type="evidence" value="ECO:0007669"/>
    <property type="project" value="InterPro"/>
</dbReference>
<evidence type="ECO:0000256" key="5">
    <source>
        <dbReference type="ARBA" id="ARBA00024867"/>
    </source>
</evidence>
<dbReference type="InterPro" id="IPR009057">
    <property type="entry name" value="Homeodomain-like_sf"/>
</dbReference>